<dbReference type="InterPro" id="IPR011013">
    <property type="entry name" value="Gal_mutarotase_sf_dom"/>
</dbReference>
<dbReference type="GO" id="GO:0005634">
    <property type="term" value="C:nucleus"/>
    <property type="evidence" value="ECO:0007669"/>
    <property type="project" value="UniProtKB-SubCell"/>
</dbReference>
<feature type="compositionally biased region" description="Pro residues" evidence="5">
    <location>
        <begin position="178"/>
        <end position="188"/>
    </location>
</feature>
<evidence type="ECO:0000259" key="6">
    <source>
        <dbReference type="PROSITE" id="PS50118"/>
    </source>
</evidence>
<dbReference type="KEGG" id="goe:108865255"/>
<dbReference type="Pfam" id="PF00505">
    <property type="entry name" value="HMG_box"/>
    <property type="match status" value="1"/>
</dbReference>
<keyword evidence="2 4" id="KW-0238">DNA-binding</keyword>
<dbReference type="SUPFAM" id="SSF74650">
    <property type="entry name" value="Galactose mutarotase-like"/>
    <property type="match status" value="1"/>
</dbReference>
<evidence type="ECO:0000256" key="5">
    <source>
        <dbReference type="SAM" id="MobiDB-lite"/>
    </source>
</evidence>
<feature type="domain" description="HMG box" evidence="6">
    <location>
        <begin position="95"/>
        <end position="163"/>
    </location>
</feature>
<dbReference type="PRINTS" id="PR00886">
    <property type="entry name" value="HIGHMOBLTY12"/>
</dbReference>
<dbReference type="InterPro" id="IPR009071">
    <property type="entry name" value="HMG_box_dom"/>
</dbReference>
<dbReference type="PANTHER" id="PTHR45781">
    <property type="entry name" value="AGAP000281-PA"/>
    <property type="match status" value="1"/>
</dbReference>
<feature type="compositionally biased region" description="Basic residues" evidence="5">
    <location>
        <begin position="81"/>
        <end position="90"/>
    </location>
</feature>
<feature type="region of interest" description="Disordered" evidence="5">
    <location>
        <begin position="308"/>
        <end position="417"/>
    </location>
</feature>
<dbReference type="SMART" id="SM00398">
    <property type="entry name" value="HMG"/>
    <property type="match status" value="1"/>
</dbReference>
<protein>
    <submittedName>
        <fullName evidence="8">TOX high mobility group box family member 4-B</fullName>
    </submittedName>
</protein>
<dbReference type="InterPro" id="IPR036910">
    <property type="entry name" value="HMG_box_dom_sf"/>
</dbReference>
<feature type="DNA-binding region" description="HMG box" evidence="4">
    <location>
        <begin position="95"/>
        <end position="163"/>
    </location>
</feature>
<feature type="region of interest" description="Disordered" evidence="5">
    <location>
        <begin position="23"/>
        <end position="97"/>
    </location>
</feature>
<organism evidence="7 8">
    <name type="scientific">Galendromus occidentalis</name>
    <name type="common">western predatory mite</name>
    <dbReference type="NCBI Taxonomy" id="34638"/>
    <lineage>
        <taxon>Eukaryota</taxon>
        <taxon>Metazoa</taxon>
        <taxon>Ecdysozoa</taxon>
        <taxon>Arthropoda</taxon>
        <taxon>Chelicerata</taxon>
        <taxon>Arachnida</taxon>
        <taxon>Acari</taxon>
        <taxon>Parasitiformes</taxon>
        <taxon>Mesostigmata</taxon>
        <taxon>Gamasina</taxon>
        <taxon>Phytoseioidea</taxon>
        <taxon>Phytoseiidae</taxon>
        <taxon>Typhlodrominae</taxon>
        <taxon>Galendromus</taxon>
    </lineage>
</organism>
<sequence>MWQQQNQGYQQQYTNLGVQQVQMQPQTMQTTAPTMQNAQPHMQQPHQSQQQQQVQELTRESSPMAGSPDSYGTSSGGGPIKKQKQTKKKKDPNEPKKPLSAYAMFFRDTQAAIKGQNPNASFGEVSKIVASMWETLDAEKKNSYKQKADDAKKEYLKALTAYKANLVAQSGGGQDSLPSPPQSAPPNQPQNTFSQTVMIEQHHPAQWAAQQMAQQPQQPVQIIYAQHSNLQVQQPGSEYLNNSNQMHNQYAGHSTLNVQVPMSTGQQMLSQQMHMQQLGQQQSPIMKLENSQLVQQQQQQQASQVQAQPQQQQAQTHQQHQVQQQAPLPQATQAIHVQQQLSESMTPEAAQQQQQAPPLQPRPPSIKTETDSLQQAVQQNGADQRQQAHQQDSKDSFPNGHLNNNEPPLTPTSEDTDGCIHKPMCRRKGCANTAVDCAEWDKEYCSNECVVSHCREVFTNWVTQRQGGQQAGPAVADPYSLRFHLEDNEETRSIWDHSFHITYDLQMLASKELRTSLQVVNTDDSAFDFHFLFHPYFKRKQFGDVFDKLLVTQIILYSNKRVEEYVQHENIDSQ</sequence>
<dbReference type="InterPro" id="IPR051365">
    <property type="entry name" value="TOX_HMG-box_domain"/>
</dbReference>
<feature type="compositionally biased region" description="Polar residues" evidence="5">
    <location>
        <begin position="371"/>
        <end position="390"/>
    </location>
</feature>
<feature type="region of interest" description="Disordered" evidence="5">
    <location>
        <begin position="169"/>
        <end position="191"/>
    </location>
</feature>
<dbReference type="GO" id="GO:0031490">
    <property type="term" value="F:chromatin DNA binding"/>
    <property type="evidence" value="ECO:0007669"/>
    <property type="project" value="TreeGrafter"/>
</dbReference>
<dbReference type="Gene3D" id="2.70.98.10">
    <property type="match status" value="1"/>
</dbReference>
<evidence type="ECO:0000313" key="7">
    <source>
        <dbReference type="Proteomes" id="UP000694867"/>
    </source>
</evidence>
<dbReference type="SUPFAM" id="SSF47095">
    <property type="entry name" value="HMG-box"/>
    <property type="match status" value="1"/>
</dbReference>
<dbReference type="GO" id="GO:0003824">
    <property type="term" value="F:catalytic activity"/>
    <property type="evidence" value="ECO:0007669"/>
    <property type="project" value="InterPro"/>
</dbReference>
<accession>A0AAJ7PB81</accession>
<dbReference type="FunFam" id="1.10.30.10:FF:000005">
    <property type="entry name" value="TOX high mobility group box family member 3"/>
    <property type="match status" value="1"/>
</dbReference>
<keyword evidence="3 4" id="KW-0539">Nucleus</keyword>
<dbReference type="PROSITE" id="PS50118">
    <property type="entry name" value="HMG_BOX_2"/>
    <property type="match status" value="1"/>
</dbReference>
<keyword evidence="7" id="KW-1185">Reference proteome</keyword>
<evidence type="ECO:0000256" key="4">
    <source>
        <dbReference type="PROSITE-ProRule" id="PRU00267"/>
    </source>
</evidence>
<proteinExistence type="predicted"/>
<comment type="subcellular location">
    <subcellularLocation>
        <location evidence="1">Nucleus</location>
    </subcellularLocation>
</comment>
<dbReference type="PANTHER" id="PTHR45781:SF1">
    <property type="entry name" value="HMG BOX DOMAIN-CONTAINING PROTEIN"/>
    <property type="match status" value="1"/>
</dbReference>
<evidence type="ECO:0000256" key="1">
    <source>
        <dbReference type="ARBA" id="ARBA00004123"/>
    </source>
</evidence>
<feature type="compositionally biased region" description="Low complexity" evidence="5">
    <location>
        <begin position="347"/>
        <end position="357"/>
    </location>
</feature>
<feature type="compositionally biased region" description="Low complexity" evidence="5">
    <location>
        <begin position="23"/>
        <end position="55"/>
    </location>
</feature>
<dbReference type="Gene3D" id="1.10.30.10">
    <property type="entry name" value="High mobility group box domain"/>
    <property type="match status" value="1"/>
</dbReference>
<dbReference type="Proteomes" id="UP000694867">
    <property type="component" value="Unplaced"/>
</dbReference>
<dbReference type="GO" id="GO:0006357">
    <property type="term" value="P:regulation of transcription by RNA polymerase II"/>
    <property type="evidence" value="ECO:0007669"/>
    <property type="project" value="TreeGrafter"/>
</dbReference>
<reference evidence="8" key="1">
    <citation type="submission" date="2025-08" db="UniProtKB">
        <authorList>
            <consortium name="RefSeq"/>
        </authorList>
    </citation>
    <scope>IDENTIFICATION</scope>
</reference>
<dbReference type="InterPro" id="IPR014718">
    <property type="entry name" value="GH-type_carb-bd"/>
</dbReference>
<dbReference type="AlphaFoldDB" id="A0AAJ7PB81"/>
<dbReference type="GeneID" id="108865255"/>
<dbReference type="RefSeq" id="XP_018497626.1">
    <property type="nucleotide sequence ID" value="XM_018642110.1"/>
</dbReference>
<evidence type="ECO:0000256" key="3">
    <source>
        <dbReference type="ARBA" id="ARBA00023242"/>
    </source>
</evidence>
<name>A0AAJ7PB81_9ACAR</name>
<dbReference type="GO" id="GO:0005975">
    <property type="term" value="P:carbohydrate metabolic process"/>
    <property type="evidence" value="ECO:0007669"/>
    <property type="project" value="InterPro"/>
</dbReference>
<gene>
    <name evidence="8" type="primary">LOC108865255</name>
</gene>
<feature type="compositionally biased region" description="Low complexity" evidence="5">
    <location>
        <begin position="308"/>
        <end position="334"/>
    </location>
</feature>
<feature type="compositionally biased region" description="Polar residues" evidence="5">
    <location>
        <begin position="401"/>
        <end position="413"/>
    </location>
</feature>
<feature type="compositionally biased region" description="Polar residues" evidence="5">
    <location>
        <begin position="335"/>
        <end position="345"/>
    </location>
</feature>
<evidence type="ECO:0000256" key="2">
    <source>
        <dbReference type="ARBA" id="ARBA00023125"/>
    </source>
</evidence>
<dbReference type="GO" id="GO:0030246">
    <property type="term" value="F:carbohydrate binding"/>
    <property type="evidence" value="ECO:0007669"/>
    <property type="project" value="InterPro"/>
</dbReference>
<evidence type="ECO:0000313" key="8">
    <source>
        <dbReference type="RefSeq" id="XP_018497626.1"/>
    </source>
</evidence>
<dbReference type="CDD" id="cd21995">
    <property type="entry name" value="HMG-box_TOX-like"/>
    <property type="match status" value="1"/>
</dbReference>